<dbReference type="GO" id="GO:0016597">
    <property type="term" value="F:amino acid binding"/>
    <property type="evidence" value="ECO:0007669"/>
    <property type="project" value="InterPro"/>
</dbReference>
<gene>
    <name evidence="11" type="ORF">RMAR1173_LOCUS9154</name>
</gene>
<evidence type="ECO:0000256" key="5">
    <source>
        <dbReference type="ARBA" id="ARBA00022975"/>
    </source>
</evidence>
<evidence type="ECO:0000256" key="3">
    <source>
        <dbReference type="ARBA" id="ARBA00013008"/>
    </source>
</evidence>
<feature type="domain" description="Aspartate/ornithine carbamoyltransferase carbamoyl-P binding" evidence="10">
    <location>
        <begin position="2"/>
        <end position="95"/>
    </location>
</feature>
<protein>
    <recommendedName>
        <fullName evidence="3">aspartate carbamoyltransferase</fullName>
        <ecNumber evidence="3">2.1.3.2</ecNumber>
    </recommendedName>
</protein>
<accession>A0A7S2WFS2</accession>
<evidence type="ECO:0000256" key="7">
    <source>
        <dbReference type="ARBA" id="ARBA00048859"/>
    </source>
</evidence>
<dbReference type="InterPro" id="IPR036901">
    <property type="entry name" value="Asp/Orn_carbamoylTrfase_sf"/>
</dbReference>
<keyword evidence="5" id="KW-0665">Pyrimidine biosynthesis</keyword>
<evidence type="ECO:0000259" key="9">
    <source>
        <dbReference type="Pfam" id="PF00185"/>
    </source>
</evidence>
<dbReference type="EMBL" id="HBHJ01013995">
    <property type="protein sequence ID" value="CAD9683971.1"/>
    <property type="molecule type" value="Transcribed_RNA"/>
</dbReference>
<dbReference type="GO" id="GO:0006207">
    <property type="term" value="P:'de novo' pyrimidine nucleobase biosynthetic process"/>
    <property type="evidence" value="ECO:0007669"/>
    <property type="project" value="InterPro"/>
</dbReference>
<dbReference type="InterPro" id="IPR006132">
    <property type="entry name" value="Asp/Orn_carbamoyltranf_P-bd"/>
</dbReference>
<comment type="pathway">
    <text evidence="1">Pyrimidine metabolism; UMP biosynthesis via de novo pathway; (S)-dihydroorotate from bicarbonate: step 2/3.</text>
</comment>
<comment type="similarity">
    <text evidence="2">Belongs to the aspartate/ornithine carbamoyltransferase superfamily. ATCase family.</text>
</comment>
<dbReference type="GO" id="GO:0044205">
    <property type="term" value="P:'de novo' UMP biosynthetic process"/>
    <property type="evidence" value="ECO:0007669"/>
    <property type="project" value="UniProtKB-UniPathway"/>
</dbReference>
<dbReference type="InterPro" id="IPR006131">
    <property type="entry name" value="Asp_carbamoyltransf_Asp/Orn-bd"/>
</dbReference>
<dbReference type="UniPathway" id="UPA00070">
    <property type="reaction ID" value="UER00116"/>
</dbReference>
<organism evidence="11">
    <name type="scientific">Rhizochromulina marina</name>
    <dbReference type="NCBI Taxonomy" id="1034831"/>
    <lineage>
        <taxon>Eukaryota</taxon>
        <taxon>Sar</taxon>
        <taxon>Stramenopiles</taxon>
        <taxon>Ochrophyta</taxon>
        <taxon>Dictyochophyceae</taxon>
        <taxon>Rhizochromulinales</taxon>
        <taxon>Rhizochromulina</taxon>
    </lineage>
</organism>
<dbReference type="PANTHER" id="PTHR45753">
    <property type="entry name" value="ORNITHINE CARBAMOYLTRANSFERASE, MITOCHONDRIAL"/>
    <property type="match status" value="1"/>
</dbReference>
<evidence type="ECO:0000256" key="8">
    <source>
        <dbReference type="RuleBase" id="RU003634"/>
    </source>
</evidence>
<evidence type="ECO:0000256" key="2">
    <source>
        <dbReference type="ARBA" id="ARBA00008896"/>
    </source>
</evidence>
<dbReference type="PANTHER" id="PTHR45753:SF6">
    <property type="entry name" value="ASPARTATE CARBAMOYLTRANSFERASE"/>
    <property type="match status" value="1"/>
</dbReference>
<dbReference type="Gene3D" id="3.40.50.1370">
    <property type="entry name" value="Aspartate/ornithine carbamoyltransferase"/>
    <property type="match status" value="2"/>
</dbReference>
<evidence type="ECO:0000259" key="10">
    <source>
        <dbReference type="Pfam" id="PF02729"/>
    </source>
</evidence>
<evidence type="ECO:0000256" key="6">
    <source>
        <dbReference type="ARBA" id="ARBA00043884"/>
    </source>
</evidence>
<dbReference type="AlphaFoldDB" id="A0A7S2WFS2"/>
<evidence type="ECO:0000256" key="4">
    <source>
        <dbReference type="ARBA" id="ARBA00022679"/>
    </source>
</evidence>
<feature type="domain" description="Aspartate/ornithine carbamoyltransferase Asp/Orn-binding" evidence="9">
    <location>
        <begin position="117"/>
        <end position="267"/>
    </location>
</feature>
<dbReference type="PRINTS" id="PR00101">
    <property type="entry name" value="ATCASE"/>
</dbReference>
<comment type="function">
    <text evidence="6">Catalyzes the condensation of carbamoyl phosphate and aspartate to form carbamoyl aspartate and inorganic phosphate, the committed step in the de novo pyrimidine nucleotide biosynthesis pathway.</text>
</comment>
<dbReference type="Pfam" id="PF00185">
    <property type="entry name" value="OTCace"/>
    <property type="match status" value="1"/>
</dbReference>
<dbReference type="GO" id="GO:0006520">
    <property type="term" value="P:amino acid metabolic process"/>
    <property type="evidence" value="ECO:0007669"/>
    <property type="project" value="InterPro"/>
</dbReference>
<proteinExistence type="inferred from homology"/>
<dbReference type="InterPro" id="IPR002082">
    <property type="entry name" value="Asp_carbamoyltransf"/>
</dbReference>
<evidence type="ECO:0000313" key="11">
    <source>
        <dbReference type="EMBL" id="CAD9683971.1"/>
    </source>
</evidence>
<comment type="catalytic activity">
    <reaction evidence="7">
        <text>carbamoyl phosphate + L-aspartate = N-carbamoyl-L-aspartate + phosphate + H(+)</text>
        <dbReference type="Rhea" id="RHEA:20013"/>
        <dbReference type="ChEBI" id="CHEBI:15378"/>
        <dbReference type="ChEBI" id="CHEBI:29991"/>
        <dbReference type="ChEBI" id="CHEBI:32814"/>
        <dbReference type="ChEBI" id="CHEBI:43474"/>
        <dbReference type="ChEBI" id="CHEBI:58228"/>
        <dbReference type="EC" id="2.1.3.2"/>
    </reaction>
</comment>
<dbReference type="GO" id="GO:0004070">
    <property type="term" value="F:aspartate carbamoyltransferase activity"/>
    <property type="evidence" value="ECO:0007669"/>
    <property type="project" value="UniProtKB-EC"/>
</dbReference>
<reference evidence="11" key="1">
    <citation type="submission" date="2021-01" db="EMBL/GenBank/DDBJ databases">
        <authorList>
            <person name="Corre E."/>
            <person name="Pelletier E."/>
            <person name="Niang G."/>
            <person name="Scheremetjew M."/>
            <person name="Finn R."/>
            <person name="Kale V."/>
            <person name="Holt S."/>
            <person name="Cochrane G."/>
            <person name="Meng A."/>
            <person name="Brown T."/>
            <person name="Cohen L."/>
        </authorList>
    </citation>
    <scope>NUCLEOTIDE SEQUENCE</scope>
    <source>
        <strain evidence="11">CCMP1243</strain>
    </source>
</reference>
<dbReference type="InterPro" id="IPR006130">
    <property type="entry name" value="Asp/Orn_carbamoylTrfase"/>
</dbReference>
<dbReference type="EC" id="2.1.3.2" evidence="3"/>
<dbReference type="NCBIfam" id="NF002032">
    <property type="entry name" value="PRK00856.1"/>
    <property type="match status" value="1"/>
</dbReference>
<dbReference type="SUPFAM" id="SSF53671">
    <property type="entry name" value="Aspartate/ornithine carbamoyltransferase"/>
    <property type="match status" value="1"/>
</dbReference>
<dbReference type="Pfam" id="PF02729">
    <property type="entry name" value="OTCace_N"/>
    <property type="match status" value="1"/>
</dbReference>
<dbReference type="PRINTS" id="PR00100">
    <property type="entry name" value="AOTCASE"/>
</dbReference>
<evidence type="ECO:0000256" key="1">
    <source>
        <dbReference type="ARBA" id="ARBA00004852"/>
    </source>
</evidence>
<dbReference type="FunFam" id="3.40.50.1370:FF:000002">
    <property type="entry name" value="Aspartate carbamoyltransferase 2"/>
    <property type="match status" value="1"/>
</dbReference>
<name>A0A7S2WFS2_9STRA</name>
<sequence length="281" mass="30587">MEPSTRTSCSFQAAAQRLGATSILIGTEGSSAKKGETLEDTMRCLECYADGLVLRHPEKGSVKRVAEACERPVLNAGDGVGEHPTQALLDVYTMRSEFLAQQGEPGEAPPTSAVISGKKIALVGDLKHGRTVHSLATLLARIYPLVELHFVSPPQLQMPDAIVDEITGNKCALVAHEDLQAVIADADVLYITRVQKERFADPAEYEKLKLRYIVTPELMEKGKPSLVLMHPLPRVGEIDPNVDSDPRAAYFRQMENGMFVRMALLALVLGADVDSYFLGSS</sequence>
<dbReference type="NCBIfam" id="TIGR00670">
    <property type="entry name" value="asp_carb_tr"/>
    <property type="match status" value="1"/>
</dbReference>
<keyword evidence="4 8" id="KW-0808">Transferase</keyword>